<dbReference type="AlphaFoldDB" id="A0AB74U936"/>
<evidence type="ECO:0000256" key="2">
    <source>
        <dbReference type="ARBA" id="ARBA00022692"/>
    </source>
</evidence>
<dbReference type="Gene3D" id="1.20.120.350">
    <property type="entry name" value="Voltage-gated potassium channels. Chain C"/>
    <property type="match status" value="1"/>
</dbReference>
<dbReference type="InterPro" id="IPR027359">
    <property type="entry name" value="Volt_channel_dom_sf"/>
</dbReference>
<keyword evidence="3 5" id="KW-1133">Transmembrane helix</keyword>
<organism evidence="6">
    <name type="scientific">Salinicola endophyticus</name>
    <dbReference type="NCBI Taxonomy" id="1949083"/>
    <lineage>
        <taxon>Bacteria</taxon>
        <taxon>Pseudomonadati</taxon>
        <taxon>Pseudomonadota</taxon>
        <taxon>Gammaproteobacteria</taxon>
        <taxon>Oceanospirillales</taxon>
        <taxon>Halomonadaceae</taxon>
        <taxon>Salinicola</taxon>
    </lineage>
</organism>
<evidence type="ECO:0000313" key="6">
    <source>
        <dbReference type="EMBL" id="XCJ80184.1"/>
    </source>
</evidence>
<feature type="transmembrane region" description="Helical" evidence="5">
    <location>
        <begin position="106"/>
        <end position="129"/>
    </location>
</feature>
<feature type="transmembrane region" description="Helical" evidence="5">
    <location>
        <begin position="75"/>
        <end position="99"/>
    </location>
</feature>
<evidence type="ECO:0000256" key="5">
    <source>
        <dbReference type="SAM" id="Phobius"/>
    </source>
</evidence>
<evidence type="ECO:0000256" key="4">
    <source>
        <dbReference type="ARBA" id="ARBA00023136"/>
    </source>
</evidence>
<keyword evidence="2 5" id="KW-0812">Transmembrane</keyword>
<gene>
    <name evidence="6" type="ORF">ABV408_03140</name>
</gene>
<comment type="subcellular location">
    <subcellularLocation>
        <location evidence="1">Membrane</location>
        <topology evidence="1">Multi-pass membrane protein</topology>
    </subcellularLocation>
</comment>
<name>A0AB74U936_9GAMM</name>
<dbReference type="RefSeq" id="WP_353981022.1">
    <property type="nucleotide sequence ID" value="NZ_CP159578.1"/>
</dbReference>
<proteinExistence type="predicted"/>
<evidence type="ECO:0000256" key="1">
    <source>
        <dbReference type="ARBA" id="ARBA00004141"/>
    </source>
</evidence>
<dbReference type="EMBL" id="CP159578">
    <property type="protein sequence ID" value="XCJ80184.1"/>
    <property type="molecule type" value="Genomic_DNA"/>
</dbReference>
<protein>
    <submittedName>
        <fullName evidence="6">Ion transporter</fullName>
    </submittedName>
</protein>
<reference evidence="6" key="1">
    <citation type="submission" date="2024-06" db="EMBL/GenBank/DDBJ databases">
        <title>Complete genome of Salinicola endophyticus HNIBRBA4755.</title>
        <authorList>
            <person name="Shin S.Y."/>
            <person name="Kang H."/>
            <person name="Song J."/>
        </authorList>
    </citation>
    <scope>NUCLEOTIDE SEQUENCE</scope>
    <source>
        <strain evidence="6">HNIBRBA4755</strain>
    </source>
</reference>
<accession>A0AB74U936</accession>
<feature type="transmembrane region" description="Helical" evidence="5">
    <location>
        <begin position="22"/>
        <end position="43"/>
    </location>
</feature>
<dbReference type="GO" id="GO:0016020">
    <property type="term" value="C:membrane"/>
    <property type="evidence" value="ECO:0007669"/>
    <property type="project" value="UniProtKB-SubCell"/>
</dbReference>
<keyword evidence="4 5" id="KW-0472">Membrane</keyword>
<dbReference type="SUPFAM" id="SSF81324">
    <property type="entry name" value="Voltage-gated potassium channels"/>
    <property type="match status" value="1"/>
</dbReference>
<evidence type="ECO:0000256" key="3">
    <source>
        <dbReference type="ARBA" id="ARBA00022989"/>
    </source>
</evidence>
<sequence length="358" mass="41182">MPASAPHAAPTKRPISRFSERLLLAWDIAVVVLVAINLALLLFDSLYLIPPLNEAFEALAPGLHHAYQVNVREHFFRIDLCFVAIFILDVLLGWAIAIAQRRYARWFFYPFVHWYDVLGCIPLAGFRLLRVLRVVSLLIRLQRLGVVDVTRWPLYRFYRTYYGVVMEELSDRVAIKLLGDIQHEIAQSEHLTRRVSEEVIQPRKAALVSEIAARLERTIDKSYAENHRQVHRYVSALVARTLEENAELRRLKRLPMGDAVAEGLERSLDDIANRVVHEAIDGLRSPHFHSLLADLVGSGIDAWLRVDKTTDQVTQQVLIDVLELLKQQVAVQRWKLEMDPERTIRERDAARQAAGEQR</sequence>